<evidence type="ECO:0000259" key="4">
    <source>
        <dbReference type="PROSITE" id="PS50977"/>
    </source>
</evidence>
<dbReference type="Pfam" id="PF00440">
    <property type="entry name" value="TetR_N"/>
    <property type="match status" value="1"/>
</dbReference>
<sequence>MKEQIKRESIQLFGRKGFKETSIHDIVRSLEVTKGTFYYYFSSKEELLTDIHFEYIDGLVRNIEELSNDKTKNSRDKLVGVVYVMVTKIKQHRSSAKILFREMRHLSAESYTDIAHKRNQVREQVEEIVREGITTKEFRNDLNPPIVTLAILGVINWSYQWFNPEGKYRDEEVAGIFVDMMLRGIES</sequence>
<evidence type="ECO:0000256" key="2">
    <source>
        <dbReference type="ARBA" id="ARBA00023125"/>
    </source>
</evidence>
<dbReference type="EMBL" id="CP031092">
    <property type="protein sequence ID" value="AXF56100.1"/>
    <property type="molecule type" value="Genomic_DNA"/>
</dbReference>
<name>A0A345BYR9_9BACI</name>
<dbReference type="PROSITE" id="PS50977">
    <property type="entry name" value="HTH_TETR_2"/>
    <property type="match status" value="1"/>
</dbReference>
<keyword evidence="2 3" id="KW-0238">DNA-binding</keyword>
<dbReference type="InterPro" id="IPR009057">
    <property type="entry name" value="Homeodomain-like_sf"/>
</dbReference>
<dbReference type="Gene3D" id="1.10.357.10">
    <property type="entry name" value="Tetracycline Repressor, domain 2"/>
    <property type="match status" value="1"/>
</dbReference>
<dbReference type="PROSITE" id="PS01081">
    <property type="entry name" value="HTH_TETR_1"/>
    <property type="match status" value="1"/>
</dbReference>
<dbReference type="SUPFAM" id="SSF46689">
    <property type="entry name" value="Homeodomain-like"/>
    <property type="match status" value="1"/>
</dbReference>
<accession>A0A345BYR9</accession>
<dbReference type="KEGG" id="rue:DT065_08735"/>
<dbReference type="AlphaFoldDB" id="A0A345BYR9"/>
<dbReference type="PANTHER" id="PTHR43479:SF11">
    <property type="entry name" value="ACREF_ENVCD OPERON REPRESSOR-RELATED"/>
    <property type="match status" value="1"/>
</dbReference>
<gene>
    <name evidence="5" type="ORF">DT065_08735</name>
</gene>
<evidence type="ECO:0000313" key="6">
    <source>
        <dbReference type="Proteomes" id="UP000252100"/>
    </source>
</evidence>
<reference evidence="5 6" key="1">
    <citation type="journal article" date="2018" name="J. Microbiol.">
        <title>Salicibibacter kimchii gen. nov., sp. nov., a moderately halophilic and alkalitolerant bacterium in the family Bacillaceae, isolated from kimchi.</title>
        <authorList>
            <person name="Jang J.Y."/>
            <person name="Oh Y.J."/>
            <person name="Lim S.K."/>
            <person name="Park H.K."/>
            <person name="Lee C."/>
            <person name="Kim J.Y."/>
            <person name="Lee M.A."/>
            <person name="Choi H.J."/>
        </authorList>
    </citation>
    <scope>NUCLEOTIDE SEQUENCE [LARGE SCALE GENOMIC DNA]</scope>
    <source>
        <strain evidence="5 6">NKC1-1</strain>
    </source>
</reference>
<dbReference type="SUPFAM" id="SSF48498">
    <property type="entry name" value="Tetracyclin repressor-like, C-terminal domain"/>
    <property type="match status" value="1"/>
</dbReference>
<feature type="domain" description="HTH tetR-type" evidence="4">
    <location>
        <begin position="1"/>
        <end position="59"/>
    </location>
</feature>
<protein>
    <submittedName>
        <fullName evidence="5">TetR/AcrR family transcriptional regulator</fullName>
    </submittedName>
</protein>
<dbReference type="InterPro" id="IPR023772">
    <property type="entry name" value="DNA-bd_HTH_TetR-type_CS"/>
</dbReference>
<keyword evidence="6" id="KW-1185">Reference proteome</keyword>
<dbReference type="Proteomes" id="UP000252100">
    <property type="component" value="Chromosome"/>
</dbReference>
<dbReference type="PRINTS" id="PR00455">
    <property type="entry name" value="HTHTETR"/>
</dbReference>
<dbReference type="Gene3D" id="1.10.10.60">
    <property type="entry name" value="Homeodomain-like"/>
    <property type="match status" value="1"/>
</dbReference>
<dbReference type="OrthoDB" id="9814200at2"/>
<keyword evidence="1" id="KW-0678">Repressor</keyword>
<dbReference type="RefSeq" id="WP_114372583.1">
    <property type="nucleotide sequence ID" value="NZ_CP031092.1"/>
</dbReference>
<dbReference type="GO" id="GO:0003677">
    <property type="term" value="F:DNA binding"/>
    <property type="evidence" value="ECO:0007669"/>
    <property type="project" value="UniProtKB-UniRule"/>
</dbReference>
<evidence type="ECO:0000256" key="3">
    <source>
        <dbReference type="PROSITE-ProRule" id="PRU00335"/>
    </source>
</evidence>
<proteinExistence type="predicted"/>
<dbReference type="InterPro" id="IPR036271">
    <property type="entry name" value="Tet_transcr_reg_TetR-rel_C_sf"/>
</dbReference>
<feature type="DNA-binding region" description="H-T-H motif" evidence="3">
    <location>
        <begin position="22"/>
        <end position="41"/>
    </location>
</feature>
<dbReference type="Pfam" id="PF17932">
    <property type="entry name" value="TetR_C_24"/>
    <property type="match status" value="1"/>
</dbReference>
<evidence type="ECO:0000256" key="1">
    <source>
        <dbReference type="ARBA" id="ARBA00022491"/>
    </source>
</evidence>
<dbReference type="PANTHER" id="PTHR43479">
    <property type="entry name" value="ACREF/ENVCD OPERON REPRESSOR-RELATED"/>
    <property type="match status" value="1"/>
</dbReference>
<dbReference type="InterPro" id="IPR041490">
    <property type="entry name" value="KstR2_TetR_C"/>
</dbReference>
<organism evidence="5 6">
    <name type="scientific">Salicibibacter kimchii</name>
    <dbReference type="NCBI Taxonomy" id="2099786"/>
    <lineage>
        <taxon>Bacteria</taxon>
        <taxon>Bacillati</taxon>
        <taxon>Bacillota</taxon>
        <taxon>Bacilli</taxon>
        <taxon>Bacillales</taxon>
        <taxon>Bacillaceae</taxon>
        <taxon>Salicibibacter</taxon>
    </lineage>
</organism>
<dbReference type="InterPro" id="IPR050624">
    <property type="entry name" value="HTH-type_Tx_Regulator"/>
</dbReference>
<dbReference type="InterPro" id="IPR001647">
    <property type="entry name" value="HTH_TetR"/>
</dbReference>
<evidence type="ECO:0000313" key="5">
    <source>
        <dbReference type="EMBL" id="AXF56100.1"/>
    </source>
</evidence>